<dbReference type="SMART" id="SM00729">
    <property type="entry name" value="Elp3"/>
    <property type="match status" value="1"/>
</dbReference>
<dbReference type="InterPro" id="IPR001989">
    <property type="entry name" value="Radical_activat_CS"/>
</dbReference>
<name>A0A840UT62_9FIRM</name>
<dbReference type="GO" id="GO:0046872">
    <property type="term" value="F:metal ion binding"/>
    <property type="evidence" value="ECO:0007669"/>
    <property type="project" value="UniProtKB-UniRule"/>
</dbReference>
<dbReference type="GO" id="GO:0005737">
    <property type="term" value="C:cytoplasm"/>
    <property type="evidence" value="ECO:0007669"/>
    <property type="project" value="UniProtKB-SubCell"/>
</dbReference>
<evidence type="ECO:0000256" key="9">
    <source>
        <dbReference type="ARBA" id="ARBA00023014"/>
    </source>
</evidence>
<keyword evidence="12" id="KW-0456">Lyase</keyword>
<comment type="function">
    <text evidence="1 10">Activation of pyruvate formate-lyase under anaerobic conditions by generation of an organic free radical, using S-adenosylmethionine and reduced flavodoxin as cosubstrates to produce 5'-deoxy-adenosine.</text>
</comment>
<dbReference type="RefSeq" id="WP_183859895.1">
    <property type="nucleotide sequence ID" value="NZ_JACHFH010000007.1"/>
</dbReference>
<dbReference type="GO" id="GO:0043365">
    <property type="term" value="F:[formate-C-acetyltransferase]-activating enzyme activity"/>
    <property type="evidence" value="ECO:0007669"/>
    <property type="project" value="UniProtKB-UniRule"/>
</dbReference>
<gene>
    <name evidence="12" type="ORF">HNR32_000817</name>
</gene>
<protein>
    <recommendedName>
        <fullName evidence="3 10">Pyruvate formate-lyase-activating enzyme</fullName>
        <ecNumber evidence="10">1.97.1.4</ecNumber>
    </recommendedName>
</protein>
<keyword evidence="6 10" id="KW-0479">Metal-binding</keyword>
<dbReference type="PROSITE" id="PS01087">
    <property type="entry name" value="RADICAL_ACTIVATING"/>
    <property type="match status" value="1"/>
</dbReference>
<feature type="domain" description="Radical SAM core" evidence="11">
    <location>
        <begin position="14"/>
        <end position="239"/>
    </location>
</feature>
<dbReference type="GO" id="GO:0016829">
    <property type="term" value="F:lyase activity"/>
    <property type="evidence" value="ECO:0007669"/>
    <property type="project" value="UniProtKB-KW"/>
</dbReference>
<dbReference type="Proteomes" id="UP000559117">
    <property type="component" value="Unassembled WGS sequence"/>
</dbReference>
<dbReference type="Gene3D" id="3.20.20.70">
    <property type="entry name" value="Aldolase class I"/>
    <property type="match status" value="1"/>
</dbReference>
<evidence type="ECO:0000256" key="7">
    <source>
        <dbReference type="ARBA" id="ARBA00023002"/>
    </source>
</evidence>
<dbReference type="InterPro" id="IPR034457">
    <property type="entry name" value="Organic_radical-activating"/>
</dbReference>
<sequence length="242" mass="26687">MKGYYHSRETFGTVDGKGIRYVLFLAGCNLQCAFCHNPDTWKQGNRLIDSEEVLHEVEEYRSFYEASGGGITVSGGEPLLQPDFVAELFQLCQENKISTTLDTSGSGAKAAIMKILPYTDHVLFSLKAGTESLHKKLTAGNSNKNIIENLKIIAKRKPVTLRYVILPGITDSALEIAALIKIIHSLEAIDLAVDILPYHKMGISKWKELGMKYLLADVNTPTAHEIMAVKDKIKASGIKLAH</sequence>
<evidence type="ECO:0000259" key="11">
    <source>
        <dbReference type="PROSITE" id="PS51918"/>
    </source>
</evidence>
<comment type="similarity">
    <text evidence="2 10">Belongs to the organic radical-activating enzymes family.</text>
</comment>
<evidence type="ECO:0000256" key="1">
    <source>
        <dbReference type="ARBA" id="ARBA00003141"/>
    </source>
</evidence>
<keyword evidence="10" id="KW-0963">Cytoplasm</keyword>
<dbReference type="InterPro" id="IPR012838">
    <property type="entry name" value="PFL1_activating"/>
</dbReference>
<dbReference type="InterPro" id="IPR006638">
    <property type="entry name" value="Elp3/MiaA/NifB-like_rSAM"/>
</dbReference>
<evidence type="ECO:0000256" key="10">
    <source>
        <dbReference type="RuleBase" id="RU362053"/>
    </source>
</evidence>
<dbReference type="PANTHER" id="PTHR30352:SF5">
    <property type="entry name" value="PYRUVATE FORMATE-LYASE 1-ACTIVATING ENZYME"/>
    <property type="match status" value="1"/>
</dbReference>
<dbReference type="InterPro" id="IPR007197">
    <property type="entry name" value="rSAM"/>
</dbReference>
<dbReference type="PANTHER" id="PTHR30352">
    <property type="entry name" value="PYRUVATE FORMATE-LYASE-ACTIVATING ENZYME"/>
    <property type="match status" value="1"/>
</dbReference>
<dbReference type="AlphaFoldDB" id="A0A840UT62"/>
<keyword evidence="13" id="KW-1185">Reference proteome</keyword>
<evidence type="ECO:0000256" key="5">
    <source>
        <dbReference type="ARBA" id="ARBA00022691"/>
    </source>
</evidence>
<accession>A0A840UT62</accession>
<dbReference type="SUPFAM" id="SSF102114">
    <property type="entry name" value="Radical SAM enzymes"/>
    <property type="match status" value="1"/>
</dbReference>
<dbReference type="EMBL" id="JACHFH010000007">
    <property type="protein sequence ID" value="MBB5335685.1"/>
    <property type="molecule type" value="Genomic_DNA"/>
</dbReference>
<dbReference type="GO" id="GO:0051539">
    <property type="term" value="F:4 iron, 4 sulfur cluster binding"/>
    <property type="evidence" value="ECO:0007669"/>
    <property type="project" value="UniProtKB-UniRule"/>
</dbReference>
<dbReference type="SFLD" id="SFLDS00029">
    <property type="entry name" value="Radical_SAM"/>
    <property type="match status" value="1"/>
</dbReference>
<proteinExistence type="inferred from homology"/>
<keyword evidence="9 10" id="KW-0411">Iron-sulfur</keyword>
<comment type="caution">
    <text evidence="12">The sequence shown here is derived from an EMBL/GenBank/DDBJ whole genome shotgun (WGS) entry which is preliminary data.</text>
</comment>
<keyword evidence="8 10" id="KW-0408">Iron</keyword>
<keyword evidence="4 10" id="KW-0004">4Fe-4S</keyword>
<evidence type="ECO:0000256" key="6">
    <source>
        <dbReference type="ARBA" id="ARBA00022723"/>
    </source>
</evidence>
<keyword evidence="12" id="KW-0670">Pyruvate</keyword>
<dbReference type="InterPro" id="IPR058240">
    <property type="entry name" value="rSAM_sf"/>
</dbReference>
<comment type="subcellular location">
    <subcellularLocation>
        <location evidence="10">Cytoplasm</location>
    </subcellularLocation>
</comment>
<evidence type="ECO:0000313" key="13">
    <source>
        <dbReference type="Proteomes" id="UP000559117"/>
    </source>
</evidence>
<keyword evidence="7 10" id="KW-0560">Oxidoreductase</keyword>
<dbReference type="Pfam" id="PF04055">
    <property type="entry name" value="Radical_SAM"/>
    <property type="match status" value="1"/>
</dbReference>
<dbReference type="EC" id="1.97.1.4" evidence="10"/>
<dbReference type="SFLD" id="SFLDG01066">
    <property type="entry name" value="organic_radical-activating_enz"/>
    <property type="match status" value="1"/>
</dbReference>
<dbReference type="NCBIfam" id="TIGR02493">
    <property type="entry name" value="PFLA"/>
    <property type="match status" value="1"/>
</dbReference>
<organism evidence="12 13">
    <name type="scientific">Pectinatus brassicae</name>
    <dbReference type="NCBI Taxonomy" id="862415"/>
    <lineage>
        <taxon>Bacteria</taxon>
        <taxon>Bacillati</taxon>
        <taxon>Bacillota</taxon>
        <taxon>Negativicutes</taxon>
        <taxon>Selenomonadales</taxon>
        <taxon>Selenomonadaceae</taxon>
        <taxon>Pectinatus</taxon>
    </lineage>
</organism>
<evidence type="ECO:0000256" key="2">
    <source>
        <dbReference type="ARBA" id="ARBA00009777"/>
    </source>
</evidence>
<evidence type="ECO:0000256" key="4">
    <source>
        <dbReference type="ARBA" id="ARBA00022485"/>
    </source>
</evidence>
<dbReference type="PROSITE" id="PS51918">
    <property type="entry name" value="RADICAL_SAM"/>
    <property type="match status" value="1"/>
</dbReference>
<evidence type="ECO:0000256" key="8">
    <source>
        <dbReference type="ARBA" id="ARBA00023004"/>
    </source>
</evidence>
<evidence type="ECO:0000313" key="12">
    <source>
        <dbReference type="EMBL" id="MBB5335685.1"/>
    </source>
</evidence>
<keyword evidence="5 10" id="KW-0949">S-adenosyl-L-methionine</keyword>
<comment type="cofactor">
    <cofactor evidence="10">
        <name>[4Fe-4S] cluster</name>
        <dbReference type="ChEBI" id="CHEBI:49883"/>
    </cofactor>
    <text evidence="10">Binds 1 [4Fe-4S] cluster. The cluster is coordinated with 3 cysteines and an exchangeable S-adenosyl-L-methionine.</text>
</comment>
<comment type="catalytic activity">
    <reaction evidence="10">
        <text>glycyl-[formate C-acetyltransferase] + reduced [flavodoxin] + S-adenosyl-L-methionine = glycin-2-yl radical-[formate C-acetyltransferase] + semiquinone [flavodoxin] + 5'-deoxyadenosine + L-methionine + H(+)</text>
        <dbReference type="Rhea" id="RHEA:19225"/>
        <dbReference type="Rhea" id="RHEA-COMP:10622"/>
        <dbReference type="Rhea" id="RHEA-COMP:12190"/>
        <dbReference type="Rhea" id="RHEA-COMP:12191"/>
        <dbReference type="Rhea" id="RHEA-COMP:14480"/>
        <dbReference type="ChEBI" id="CHEBI:15378"/>
        <dbReference type="ChEBI" id="CHEBI:17319"/>
        <dbReference type="ChEBI" id="CHEBI:29947"/>
        <dbReference type="ChEBI" id="CHEBI:32722"/>
        <dbReference type="ChEBI" id="CHEBI:57618"/>
        <dbReference type="ChEBI" id="CHEBI:57844"/>
        <dbReference type="ChEBI" id="CHEBI:59789"/>
        <dbReference type="ChEBI" id="CHEBI:140311"/>
        <dbReference type="EC" id="1.97.1.4"/>
    </reaction>
</comment>
<dbReference type="CDD" id="cd01335">
    <property type="entry name" value="Radical_SAM"/>
    <property type="match status" value="1"/>
</dbReference>
<dbReference type="InterPro" id="IPR013785">
    <property type="entry name" value="Aldolase_TIM"/>
</dbReference>
<evidence type="ECO:0000256" key="3">
    <source>
        <dbReference type="ARBA" id="ARBA00021356"/>
    </source>
</evidence>
<reference evidence="12 13" key="1">
    <citation type="submission" date="2020-08" db="EMBL/GenBank/DDBJ databases">
        <title>Genomic Encyclopedia of Type Strains, Phase IV (KMG-IV): sequencing the most valuable type-strain genomes for metagenomic binning, comparative biology and taxonomic classification.</title>
        <authorList>
            <person name="Goeker M."/>
        </authorList>
    </citation>
    <scope>NUCLEOTIDE SEQUENCE [LARGE SCALE GENOMIC DNA]</scope>
    <source>
        <strain evidence="12 13">DSM 24661</strain>
    </source>
</reference>